<feature type="domain" description="Response regulatory" evidence="8">
    <location>
        <begin position="15"/>
        <end position="131"/>
    </location>
</feature>
<evidence type="ECO:0000259" key="8">
    <source>
        <dbReference type="PROSITE" id="PS50110"/>
    </source>
</evidence>
<dbReference type="InterPro" id="IPR001789">
    <property type="entry name" value="Sig_transdc_resp-reg_receiver"/>
</dbReference>
<dbReference type="InterPro" id="IPR039420">
    <property type="entry name" value="WalR-like"/>
</dbReference>
<dbReference type="EMBL" id="BDOQ01000001">
    <property type="protein sequence ID" value="GBG12700.1"/>
    <property type="molecule type" value="Genomic_DNA"/>
</dbReference>
<name>A0A2R5F221_9PROT</name>
<evidence type="ECO:0000313" key="10">
    <source>
        <dbReference type="Proteomes" id="UP000245081"/>
    </source>
</evidence>
<proteinExistence type="predicted"/>
<keyword evidence="1 6" id="KW-0597">Phosphoprotein</keyword>
<dbReference type="InterPro" id="IPR018060">
    <property type="entry name" value="HTH_AraC"/>
</dbReference>
<dbReference type="InterPro" id="IPR009057">
    <property type="entry name" value="Homeodomain-like_sf"/>
</dbReference>
<dbReference type="PROSITE" id="PS01124">
    <property type="entry name" value="HTH_ARAC_FAMILY_2"/>
    <property type="match status" value="1"/>
</dbReference>
<dbReference type="Proteomes" id="UP000245081">
    <property type="component" value="Unassembled WGS sequence"/>
</dbReference>
<dbReference type="SMART" id="SM00448">
    <property type="entry name" value="REC"/>
    <property type="match status" value="1"/>
</dbReference>
<dbReference type="PANTHER" id="PTHR48111">
    <property type="entry name" value="REGULATOR OF RPOS"/>
    <property type="match status" value="1"/>
</dbReference>
<dbReference type="SUPFAM" id="SSF52172">
    <property type="entry name" value="CheY-like"/>
    <property type="match status" value="1"/>
</dbReference>
<keyword evidence="5" id="KW-0804">Transcription</keyword>
<comment type="caution">
    <text evidence="9">The sequence shown here is derived from an EMBL/GenBank/DDBJ whole genome shotgun (WGS) entry which is preliminary data.</text>
</comment>
<evidence type="ECO:0000256" key="5">
    <source>
        <dbReference type="ARBA" id="ARBA00023163"/>
    </source>
</evidence>
<sequence length="261" mass="28956">MSEDFFNLQTGHAYRILIIDDNPEQQRLLLELLRSSGFAISFAFDGHQGYQRALSTKPDLILLDVRMVKVDGFATCRLLKADAATQDIPVIFISAADTPDERIAGLKLGGVDYISKPFVPEEVLARINIHLDLASRARTPGTSSESAPPRHNANVVLVNAVRQFISENLAISPSLAEIAAKVGTYEKKLSQVFREQTGLTVFAFIREERIRRARELLQATDLEIQDIADQVGFQNAANFATAFRQRLGITPSAYRQNLSTP</sequence>
<protein>
    <submittedName>
        <fullName evidence="9">LuxR family transcriptional regulator</fullName>
    </submittedName>
</protein>
<dbReference type="OrthoDB" id="8874570at2"/>
<dbReference type="GO" id="GO:0032993">
    <property type="term" value="C:protein-DNA complex"/>
    <property type="evidence" value="ECO:0007669"/>
    <property type="project" value="TreeGrafter"/>
</dbReference>
<dbReference type="SUPFAM" id="SSF46689">
    <property type="entry name" value="Homeodomain-like"/>
    <property type="match status" value="2"/>
</dbReference>
<feature type="modified residue" description="4-aspartylphosphate" evidence="6">
    <location>
        <position position="64"/>
    </location>
</feature>
<dbReference type="RefSeq" id="WP_109013919.1">
    <property type="nucleotide sequence ID" value="NZ_BDOQ01000001.1"/>
</dbReference>
<evidence type="ECO:0000256" key="6">
    <source>
        <dbReference type="PROSITE-ProRule" id="PRU00169"/>
    </source>
</evidence>
<dbReference type="GO" id="GO:0003700">
    <property type="term" value="F:DNA-binding transcription factor activity"/>
    <property type="evidence" value="ECO:0007669"/>
    <property type="project" value="InterPro"/>
</dbReference>
<keyword evidence="3" id="KW-0805">Transcription regulation</keyword>
<dbReference type="Gene3D" id="3.40.50.2300">
    <property type="match status" value="1"/>
</dbReference>
<evidence type="ECO:0000256" key="3">
    <source>
        <dbReference type="ARBA" id="ARBA00023015"/>
    </source>
</evidence>
<organism evidence="9 10">
    <name type="scientific">Novimethylophilus kurashikiensis</name>
    <dbReference type="NCBI Taxonomy" id="1825523"/>
    <lineage>
        <taxon>Bacteria</taxon>
        <taxon>Pseudomonadati</taxon>
        <taxon>Pseudomonadota</taxon>
        <taxon>Betaproteobacteria</taxon>
        <taxon>Nitrosomonadales</taxon>
        <taxon>Methylophilaceae</taxon>
        <taxon>Novimethylophilus</taxon>
    </lineage>
</organism>
<dbReference type="PANTHER" id="PTHR48111:SF1">
    <property type="entry name" value="TWO-COMPONENT RESPONSE REGULATOR ORR33"/>
    <property type="match status" value="1"/>
</dbReference>
<evidence type="ECO:0000256" key="1">
    <source>
        <dbReference type="ARBA" id="ARBA00022553"/>
    </source>
</evidence>
<evidence type="ECO:0000313" key="9">
    <source>
        <dbReference type="EMBL" id="GBG12700.1"/>
    </source>
</evidence>
<accession>A0A2R5F221</accession>
<dbReference type="PRINTS" id="PR00032">
    <property type="entry name" value="HTHARAC"/>
</dbReference>
<reference evidence="9 10" key="1">
    <citation type="journal article" date="2018" name="Environ. Microbiol.">
        <title>Isolation and genomic characterization of Novimethylophilus kurashikiensis gen. nov. sp. nov., a new lanthanide-dependent methylotrophic species of Methylophilaceae.</title>
        <authorList>
            <person name="Lv H."/>
            <person name="Sahin N."/>
            <person name="Tani A."/>
        </authorList>
    </citation>
    <scope>NUCLEOTIDE SEQUENCE [LARGE SCALE GENOMIC DNA]</scope>
    <source>
        <strain evidence="9 10">La2-4</strain>
    </source>
</reference>
<dbReference type="GO" id="GO:0000976">
    <property type="term" value="F:transcription cis-regulatory region binding"/>
    <property type="evidence" value="ECO:0007669"/>
    <property type="project" value="TreeGrafter"/>
</dbReference>
<keyword evidence="4" id="KW-0238">DNA-binding</keyword>
<keyword evidence="10" id="KW-1185">Reference proteome</keyword>
<dbReference type="Pfam" id="PF12833">
    <property type="entry name" value="HTH_18"/>
    <property type="match status" value="1"/>
</dbReference>
<dbReference type="GO" id="GO:0005829">
    <property type="term" value="C:cytosol"/>
    <property type="evidence" value="ECO:0007669"/>
    <property type="project" value="TreeGrafter"/>
</dbReference>
<dbReference type="PROSITE" id="PS00041">
    <property type="entry name" value="HTH_ARAC_FAMILY_1"/>
    <property type="match status" value="1"/>
</dbReference>
<gene>
    <name evidence="9" type="ORF">NMK_0232</name>
</gene>
<keyword evidence="2" id="KW-0902">Two-component regulatory system</keyword>
<evidence type="ECO:0000259" key="7">
    <source>
        <dbReference type="PROSITE" id="PS01124"/>
    </source>
</evidence>
<dbReference type="Pfam" id="PF00072">
    <property type="entry name" value="Response_reg"/>
    <property type="match status" value="1"/>
</dbReference>
<dbReference type="AlphaFoldDB" id="A0A2R5F221"/>
<dbReference type="InterPro" id="IPR020449">
    <property type="entry name" value="Tscrpt_reg_AraC-type_HTH"/>
</dbReference>
<dbReference type="Gene3D" id="1.10.10.60">
    <property type="entry name" value="Homeodomain-like"/>
    <property type="match status" value="2"/>
</dbReference>
<dbReference type="GO" id="GO:0000156">
    <property type="term" value="F:phosphorelay response regulator activity"/>
    <property type="evidence" value="ECO:0007669"/>
    <property type="project" value="TreeGrafter"/>
</dbReference>
<dbReference type="SMART" id="SM00342">
    <property type="entry name" value="HTH_ARAC"/>
    <property type="match status" value="1"/>
</dbReference>
<dbReference type="PROSITE" id="PS50110">
    <property type="entry name" value="RESPONSE_REGULATORY"/>
    <property type="match status" value="1"/>
</dbReference>
<dbReference type="InterPro" id="IPR011006">
    <property type="entry name" value="CheY-like_superfamily"/>
</dbReference>
<evidence type="ECO:0000256" key="4">
    <source>
        <dbReference type="ARBA" id="ARBA00023125"/>
    </source>
</evidence>
<feature type="domain" description="HTH araC/xylS-type" evidence="7">
    <location>
        <begin position="159"/>
        <end position="257"/>
    </location>
</feature>
<dbReference type="InterPro" id="IPR018062">
    <property type="entry name" value="HTH_AraC-typ_CS"/>
</dbReference>
<evidence type="ECO:0000256" key="2">
    <source>
        <dbReference type="ARBA" id="ARBA00023012"/>
    </source>
</evidence>